<organism evidence="2 3">
    <name type="scientific">Penicillium vulpinum</name>
    <dbReference type="NCBI Taxonomy" id="29845"/>
    <lineage>
        <taxon>Eukaryota</taxon>
        <taxon>Fungi</taxon>
        <taxon>Dikarya</taxon>
        <taxon>Ascomycota</taxon>
        <taxon>Pezizomycotina</taxon>
        <taxon>Eurotiomycetes</taxon>
        <taxon>Eurotiomycetidae</taxon>
        <taxon>Eurotiales</taxon>
        <taxon>Aspergillaceae</taxon>
        <taxon>Penicillium</taxon>
    </lineage>
</organism>
<evidence type="ECO:0000313" key="2">
    <source>
        <dbReference type="EMBL" id="OQD94979.1"/>
    </source>
</evidence>
<evidence type="ECO:0000256" key="1">
    <source>
        <dbReference type="SAM" id="MobiDB-lite"/>
    </source>
</evidence>
<gene>
    <name evidence="2" type="ORF">PENVUL_c125G01353</name>
</gene>
<dbReference type="AlphaFoldDB" id="A0A1V6R0J6"/>
<protein>
    <submittedName>
        <fullName evidence="2">Uncharacterized protein</fullName>
    </submittedName>
</protein>
<feature type="region of interest" description="Disordered" evidence="1">
    <location>
        <begin position="50"/>
        <end position="71"/>
    </location>
</feature>
<dbReference type="STRING" id="29845.A0A1V6R0J6"/>
<accession>A0A1V6R0J6</accession>
<feature type="region of interest" description="Disordered" evidence="1">
    <location>
        <begin position="1"/>
        <end position="30"/>
    </location>
</feature>
<proteinExistence type="predicted"/>
<name>A0A1V6R0J6_9EURO</name>
<comment type="caution">
    <text evidence="2">The sequence shown here is derived from an EMBL/GenBank/DDBJ whole genome shotgun (WGS) entry which is preliminary data.</text>
</comment>
<reference evidence="3" key="1">
    <citation type="journal article" date="2017" name="Nat. Microbiol.">
        <title>Global analysis of biosynthetic gene clusters reveals vast potential of secondary metabolite production in Penicillium species.</title>
        <authorList>
            <person name="Nielsen J.C."/>
            <person name="Grijseels S."/>
            <person name="Prigent S."/>
            <person name="Ji B."/>
            <person name="Dainat J."/>
            <person name="Nielsen K.F."/>
            <person name="Frisvad J.C."/>
            <person name="Workman M."/>
            <person name="Nielsen J."/>
        </authorList>
    </citation>
    <scope>NUCLEOTIDE SEQUENCE [LARGE SCALE GENOMIC DNA]</scope>
    <source>
        <strain evidence="3">IBT 29486</strain>
    </source>
</reference>
<dbReference type="Proteomes" id="UP000191518">
    <property type="component" value="Unassembled WGS sequence"/>
</dbReference>
<keyword evidence="3" id="KW-1185">Reference proteome</keyword>
<evidence type="ECO:0000313" key="3">
    <source>
        <dbReference type="Proteomes" id="UP000191518"/>
    </source>
</evidence>
<dbReference type="EMBL" id="MDYP01000124">
    <property type="protein sequence ID" value="OQD94979.1"/>
    <property type="molecule type" value="Genomic_DNA"/>
</dbReference>
<sequence>MASYSNRIIIPDDEESPSVEPGSSRPRRYPRRDYRYQEFENLLVEAIDDAPNMMPSRKRKRTETEPSSLDNAFKHVRNAVDHEIQLLRDENRML</sequence>